<dbReference type="EMBL" id="JACEFF010000750">
    <property type="protein sequence ID" value="KAH9631749.1"/>
    <property type="molecule type" value="Genomic_DNA"/>
</dbReference>
<evidence type="ECO:0000256" key="1">
    <source>
        <dbReference type="ARBA" id="ARBA00004123"/>
    </source>
</evidence>
<sequence>MAQSGYKLPTSLNSIKNMVMKHGETVKLSIINKLQKLKNDGVKVSNLLAVLEERLLAFELSLKDDVICTTTDGASVIVAFGRDASIFHQQCLAYGIQLAILDVLYKNKDNCQTRNKKVFRKSPTINDLLQKYVKEEMIGETNLILDCRTRWNSLADMLERFVKLKVPIQKAMIDLKINQELSESEYRRLADLSRVFEILKATVEELCKRTASLITADTALKFMFTKLDAMQHELVARELVTSL</sequence>
<feature type="non-terminal residue" evidence="6">
    <location>
        <position position="1"/>
    </location>
</feature>
<evidence type="ECO:0008006" key="8">
    <source>
        <dbReference type="Google" id="ProtNLM"/>
    </source>
</evidence>
<evidence type="ECO:0000256" key="2">
    <source>
        <dbReference type="ARBA" id="ARBA00022723"/>
    </source>
</evidence>
<dbReference type="GO" id="GO:0005634">
    <property type="term" value="C:nucleus"/>
    <property type="evidence" value="ECO:0007669"/>
    <property type="project" value="UniProtKB-SubCell"/>
</dbReference>
<reference evidence="6" key="1">
    <citation type="journal article" date="2021" name="G3 (Bethesda)">
        <title>Genome and transcriptome analysis of the beet armyworm Spodoptera exigua reveals targets for pest control. .</title>
        <authorList>
            <person name="Simon S."/>
            <person name="Breeschoten T."/>
            <person name="Jansen H.J."/>
            <person name="Dirks R.P."/>
            <person name="Schranz M.E."/>
            <person name="Ros V.I.D."/>
        </authorList>
    </citation>
    <scope>NUCLEOTIDE SEQUENCE</scope>
    <source>
        <strain evidence="6">TB_SE_WUR_2020</strain>
    </source>
</reference>
<evidence type="ECO:0000256" key="4">
    <source>
        <dbReference type="ARBA" id="ARBA00022833"/>
    </source>
</evidence>
<accession>A0A922M880</accession>
<keyword evidence="2" id="KW-0479">Metal-binding</keyword>
<name>A0A922M880_SPOEX</name>
<dbReference type="AlphaFoldDB" id="A0A922M880"/>
<proteinExistence type="predicted"/>
<dbReference type="PANTHER" id="PTHR46481">
    <property type="entry name" value="ZINC FINGER BED DOMAIN-CONTAINING PROTEIN 4"/>
    <property type="match status" value="1"/>
</dbReference>
<gene>
    <name evidence="6" type="ORF">HF086_014750</name>
</gene>
<dbReference type="Proteomes" id="UP000814243">
    <property type="component" value="Unassembled WGS sequence"/>
</dbReference>
<comment type="subcellular location">
    <subcellularLocation>
        <location evidence="1">Nucleus</location>
    </subcellularLocation>
</comment>
<evidence type="ECO:0000313" key="6">
    <source>
        <dbReference type="EMBL" id="KAH9631749.1"/>
    </source>
</evidence>
<keyword evidence="4" id="KW-0862">Zinc</keyword>
<dbReference type="SUPFAM" id="SSF53098">
    <property type="entry name" value="Ribonuclease H-like"/>
    <property type="match status" value="1"/>
</dbReference>
<evidence type="ECO:0000256" key="3">
    <source>
        <dbReference type="ARBA" id="ARBA00022771"/>
    </source>
</evidence>
<dbReference type="PANTHER" id="PTHR46481:SF10">
    <property type="entry name" value="ZINC FINGER BED DOMAIN-CONTAINING PROTEIN 39"/>
    <property type="match status" value="1"/>
</dbReference>
<dbReference type="GO" id="GO:0008270">
    <property type="term" value="F:zinc ion binding"/>
    <property type="evidence" value="ECO:0007669"/>
    <property type="project" value="UniProtKB-KW"/>
</dbReference>
<protein>
    <recommendedName>
        <fullName evidence="8">Zinc finger BED domain-containing protein 4</fullName>
    </recommendedName>
</protein>
<comment type="caution">
    <text evidence="6">The sequence shown here is derived from an EMBL/GenBank/DDBJ whole genome shotgun (WGS) entry which is preliminary data.</text>
</comment>
<keyword evidence="5" id="KW-0539">Nucleus</keyword>
<dbReference type="InterPro" id="IPR052035">
    <property type="entry name" value="ZnF_BED_domain_contain"/>
</dbReference>
<organism evidence="6 7">
    <name type="scientific">Spodoptera exigua</name>
    <name type="common">Beet armyworm</name>
    <name type="synonym">Noctua fulgens</name>
    <dbReference type="NCBI Taxonomy" id="7107"/>
    <lineage>
        <taxon>Eukaryota</taxon>
        <taxon>Metazoa</taxon>
        <taxon>Ecdysozoa</taxon>
        <taxon>Arthropoda</taxon>
        <taxon>Hexapoda</taxon>
        <taxon>Insecta</taxon>
        <taxon>Pterygota</taxon>
        <taxon>Neoptera</taxon>
        <taxon>Endopterygota</taxon>
        <taxon>Lepidoptera</taxon>
        <taxon>Glossata</taxon>
        <taxon>Ditrysia</taxon>
        <taxon>Noctuoidea</taxon>
        <taxon>Noctuidae</taxon>
        <taxon>Amphipyrinae</taxon>
        <taxon>Spodoptera</taxon>
    </lineage>
</organism>
<dbReference type="InterPro" id="IPR012337">
    <property type="entry name" value="RNaseH-like_sf"/>
</dbReference>
<evidence type="ECO:0000256" key="5">
    <source>
        <dbReference type="ARBA" id="ARBA00023242"/>
    </source>
</evidence>
<evidence type="ECO:0000313" key="7">
    <source>
        <dbReference type="Proteomes" id="UP000814243"/>
    </source>
</evidence>
<keyword evidence="3" id="KW-0863">Zinc-finger</keyword>